<keyword evidence="2" id="KW-1185">Reference proteome</keyword>
<reference evidence="2" key="1">
    <citation type="journal article" date="2019" name="Int. J. Syst. Evol. Microbiol.">
        <title>The Global Catalogue of Microorganisms (GCM) 10K type strain sequencing project: providing services to taxonomists for standard genome sequencing and annotation.</title>
        <authorList>
            <consortium name="The Broad Institute Genomics Platform"/>
            <consortium name="The Broad Institute Genome Sequencing Center for Infectious Disease"/>
            <person name="Wu L."/>
            <person name="Ma J."/>
        </authorList>
    </citation>
    <scope>NUCLEOTIDE SEQUENCE [LARGE SCALE GENOMIC DNA]</scope>
    <source>
        <strain evidence="2">JCM 18302</strain>
    </source>
</reference>
<organism evidence="1 2">
    <name type="scientific">Pseudonocardia adelaidensis</name>
    <dbReference type="NCBI Taxonomy" id="648754"/>
    <lineage>
        <taxon>Bacteria</taxon>
        <taxon>Bacillati</taxon>
        <taxon>Actinomycetota</taxon>
        <taxon>Actinomycetes</taxon>
        <taxon>Pseudonocardiales</taxon>
        <taxon>Pseudonocardiaceae</taxon>
        <taxon>Pseudonocardia</taxon>
    </lineage>
</organism>
<sequence length="40" mass="4413">MRDGRTRLGLNVVGTNVAAIALYRKSGYALSTMQMSKLLR</sequence>
<dbReference type="RefSeq" id="WP_345606199.1">
    <property type="nucleotide sequence ID" value="NZ_BAABJO010000012.1"/>
</dbReference>
<dbReference type="SUPFAM" id="SSF55729">
    <property type="entry name" value="Acyl-CoA N-acyltransferases (Nat)"/>
    <property type="match status" value="1"/>
</dbReference>
<accession>A0ABP9NJT0</accession>
<evidence type="ECO:0008006" key="3">
    <source>
        <dbReference type="Google" id="ProtNLM"/>
    </source>
</evidence>
<name>A0ABP9NJT0_9PSEU</name>
<evidence type="ECO:0000313" key="1">
    <source>
        <dbReference type="EMBL" id="GAA5123477.1"/>
    </source>
</evidence>
<proteinExistence type="predicted"/>
<dbReference type="InterPro" id="IPR016181">
    <property type="entry name" value="Acyl_CoA_acyltransferase"/>
</dbReference>
<gene>
    <name evidence="1" type="ORF">GCM10023320_35260</name>
</gene>
<dbReference type="EMBL" id="BAABJO010000012">
    <property type="protein sequence ID" value="GAA5123477.1"/>
    <property type="molecule type" value="Genomic_DNA"/>
</dbReference>
<dbReference type="Gene3D" id="3.40.630.30">
    <property type="match status" value="1"/>
</dbReference>
<dbReference type="Proteomes" id="UP001500804">
    <property type="component" value="Unassembled WGS sequence"/>
</dbReference>
<comment type="caution">
    <text evidence="1">The sequence shown here is derived from an EMBL/GenBank/DDBJ whole genome shotgun (WGS) entry which is preliminary data.</text>
</comment>
<evidence type="ECO:0000313" key="2">
    <source>
        <dbReference type="Proteomes" id="UP001500804"/>
    </source>
</evidence>
<protein>
    <recommendedName>
        <fullName evidence="3">Acetyltransferase (GNAT) family protein</fullName>
    </recommendedName>
</protein>